<proteinExistence type="predicted"/>
<dbReference type="InterPro" id="IPR003346">
    <property type="entry name" value="Transposase_20"/>
</dbReference>
<gene>
    <name evidence="3" type="ORF">Ccl03g_38410</name>
</gene>
<dbReference type="GO" id="GO:0006313">
    <property type="term" value="P:DNA transposition"/>
    <property type="evidence" value="ECO:0007669"/>
    <property type="project" value="InterPro"/>
</dbReference>
<accession>A0A829W9U5</accession>
<name>A0A829W9U5_9FIRM</name>
<dbReference type="Pfam" id="PF01548">
    <property type="entry name" value="DEDD_Tnp_IS110"/>
    <property type="match status" value="1"/>
</dbReference>
<dbReference type="InterPro" id="IPR047650">
    <property type="entry name" value="Transpos_IS110"/>
</dbReference>
<evidence type="ECO:0000313" key="4">
    <source>
        <dbReference type="Proteomes" id="UP000315200"/>
    </source>
</evidence>
<evidence type="ECO:0000313" key="3">
    <source>
        <dbReference type="EMBL" id="GEA38128.1"/>
    </source>
</evidence>
<comment type="caution">
    <text evidence="3">The sequence shown here is derived from an EMBL/GenBank/DDBJ whole genome shotgun (WGS) entry which is preliminary data.</text>
</comment>
<evidence type="ECO:0000259" key="2">
    <source>
        <dbReference type="Pfam" id="PF02371"/>
    </source>
</evidence>
<evidence type="ECO:0008006" key="5">
    <source>
        <dbReference type="Google" id="ProtNLM"/>
    </source>
</evidence>
<reference evidence="3 4" key="1">
    <citation type="submission" date="2019-06" db="EMBL/GenBank/DDBJ databases">
        <title>Draft genome sequence of [Clostridium] clostridioforme NBRC 113352.</title>
        <authorList>
            <person name="Miura T."/>
            <person name="Furukawa M."/>
            <person name="Shimamura M."/>
            <person name="Ohyama Y."/>
            <person name="Yamazoe A."/>
            <person name="Kawasaki H."/>
        </authorList>
    </citation>
    <scope>NUCLEOTIDE SEQUENCE [LARGE SCALE GENOMIC DNA]</scope>
    <source>
        <strain evidence="3 4">NBRC 113352</strain>
    </source>
</reference>
<dbReference type="EMBL" id="BJLB01000001">
    <property type="protein sequence ID" value="GEA38128.1"/>
    <property type="molecule type" value="Genomic_DNA"/>
</dbReference>
<protein>
    <recommendedName>
        <fullName evidence="5">IS110 family transposase</fullName>
    </recommendedName>
</protein>
<dbReference type="RefSeq" id="WP_002584634.1">
    <property type="nucleotide sequence ID" value="NZ_BJLB01000001.1"/>
</dbReference>
<sequence>MSFKIFRFNCCGLDVHKTWIYACIGITDSNGRTDYKQARFSSFSKGLKELCDWLAKYNCSEVCMESTGKYWIPVFNVLEKTNNSVMHLEEIEREILRLSDKYQAALDLIRTVPGFDKNPMTAIQILSEIGGDMSVFPSAKHLVSWAGCCPRNDQSNKRIKSTRISRAGNYIKPILVQVANGLLRSKKHPEITGRYKRIKSHRSHKKAIIAICRMLLTAIWHILSDLKPYTAEGFLESRPVNKAKVLTTSQALNLLKQRGYTIKDDIVPAMN</sequence>
<dbReference type="GO" id="GO:0003677">
    <property type="term" value="F:DNA binding"/>
    <property type="evidence" value="ECO:0007669"/>
    <property type="project" value="InterPro"/>
</dbReference>
<dbReference type="GO" id="GO:0004803">
    <property type="term" value="F:transposase activity"/>
    <property type="evidence" value="ECO:0007669"/>
    <property type="project" value="InterPro"/>
</dbReference>
<feature type="domain" description="Transposase IS116/IS110/IS902 C-terminal" evidence="2">
    <location>
        <begin position="107"/>
        <end position="193"/>
    </location>
</feature>
<organism evidence="3 4">
    <name type="scientific">Enterocloster clostridioformis</name>
    <dbReference type="NCBI Taxonomy" id="1531"/>
    <lineage>
        <taxon>Bacteria</taxon>
        <taxon>Bacillati</taxon>
        <taxon>Bacillota</taxon>
        <taxon>Clostridia</taxon>
        <taxon>Lachnospirales</taxon>
        <taxon>Lachnospiraceae</taxon>
        <taxon>Enterocloster</taxon>
    </lineage>
</organism>
<dbReference type="Pfam" id="PF02371">
    <property type="entry name" value="Transposase_20"/>
    <property type="match status" value="1"/>
</dbReference>
<dbReference type="Proteomes" id="UP000315200">
    <property type="component" value="Unassembled WGS sequence"/>
</dbReference>
<dbReference type="PANTHER" id="PTHR33055:SF13">
    <property type="entry name" value="TRANSPOSASE"/>
    <property type="match status" value="1"/>
</dbReference>
<dbReference type="PANTHER" id="PTHR33055">
    <property type="entry name" value="TRANSPOSASE FOR INSERTION SEQUENCE ELEMENT IS1111A"/>
    <property type="match status" value="1"/>
</dbReference>
<evidence type="ECO:0000259" key="1">
    <source>
        <dbReference type="Pfam" id="PF01548"/>
    </source>
</evidence>
<dbReference type="AlphaFoldDB" id="A0A829W9U5"/>
<dbReference type="InterPro" id="IPR002525">
    <property type="entry name" value="Transp_IS110-like_N"/>
</dbReference>
<feature type="domain" description="Transposase IS110-like N-terminal" evidence="1">
    <location>
        <begin position="11"/>
        <end position="91"/>
    </location>
</feature>